<dbReference type="InterPro" id="IPR047448">
    <property type="entry name" value="Tudor_TDRD7_rpt2"/>
</dbReference>
<evidence type="ECO:0000256" key="1">
    <source>
        <dbReference type="ARBA" id="ARBA00004496"/>
    </source>
</evidence>
<name>A0A8C4USY8_FALTI</name>
<dbReference type="Gene3D" id="3.30.420.610">
    <property type="entry name" value="LOTUS domain-like"/>
    <property type="match status" value="2"/>
</dbReference>
<reference evidence="10" key="2">
    <citation type="submission" date="2025-09" db="UniProtKB">
        <authorList>
            <consortium name="Ensembl"/>
        </authorList>
    </citation>
    <scope>IDENTIFICATION</scope>
</reference>
<feature type="region of interest" description="Disordered" evidence="7">
    <location>
        <begin position="251"/>
        <end position="295"/>
    </location>
</feature>
<dbReference type="GO" id="GO:0007283">
    <property type="term" value="P:spermatogenesis"/>
    <property type="evidence" value="ECO:0007669"/>
    <property type="project" value="UniProtKB-KW"/>
</dbReference>
<feature type="domain" description="Tudor" evidence="8">
    <location>
        <begin position="656"/>
        <end position="713"/>
    </location>
</feature>
<dbReference type="GO" id="GO:0030719">
    <property type="term" value="P:P granule organization"/>
    <property type="evidence" value="ECO:0007669"/>
    <property type="project" value="TreeGrafter"/>
</dbReference>
<dbReference type="PROSITE" id="PS50304">
    <property type="entry name" value="TUDOR"/>
    <property type="match status" value="2"/>
</dbReference>
<dbReference type="InterPro" id="IPR025605">
    <property type="entry name" value="OST-HTH/LOTUS_dom"/>
</dbReference>
<evidence type="ECO:0000256" key="3">
    <source>
        <dbReference type="ARBA" id="ARBA00022737"/>
    </source>
</evidence>
<dbReference type="CDD" id="cd09974">
    <property type="entry name" value="LOTUS_3_TDRD7"/>
    <property type="match status" value="1"/>
</dbReference>
<dbReference type="GO" id="GO:0002089">
    <property type="term" value="P:lens morphogenesis in camera-type eye"/>
    <property type="evidence" value="ECO:0007669"/>
    <property type="project" value="TreeGrafter"/>
</dbReference>
<sequence length="1047" mass="117948">MQEPELIAKTLRAVLHPFKNGVPLSELQGEYKSLTGEWIPFRHLGHGTLEGYLESIPAVVRMEENKMGQVICHAVACSETVPIAQLVARQRSSKKKMGRQVNCQMRLKNTSPVTLAGKPKGTLRQPRCLSVPEEGGKRAVPRPPRGRGVACGMVKPSAESVRSALPPAAGSGAPKEIPMQRHVTIQEKFFTFQYSVENIIMNSRIVLLSSVIRRNQKKARKFNNSIWIEKPYSLKQLASKTNSEIHRGDQIDGLLYPAKKTPPTAKSDTEQEKASQNVTSPKADPLVKPNMETTPTSLSKDFKQKVVNILLKYSSGLWANALPKLYQDTYEVKFPEDILNNLELLSDVCVVDYVSEVPRKAILYAKPQRHVDENLNVTEKVQRHDGVKATAEQQYEESKDQYPENITVPPLIIPSEGSVSVIVLELKNTNEVLIRYVGKDYSSAQEQMEDDMKAYYSQNSTVSVAQSLSVGQLVAVHAEEDAWLRARIISLEDNRIKVCYVDHGFSEFVDNNSVYKLQKQFHSLPFQAAKCKLAGLEVFCDDPVLVKTVESQTFSKIFAVEILEKSDIPLLVLYDTSGEDDININATCLKALYDKSLELHLQVDALYTNVRVTSVFSDGSLYCQVPCKGLSRLTEILQKVEDYFLYKQTSEFNVSLPFCGKICLFPSKGKWARVEIRIIHTRRALDVQFMDTGTVGTVKVSELREIPPQFLREVIAIPPQALKCCLADLPPNTGMWTPDAVLWLRETVMNCPEFSMKVVKQDSAKGIAHVYLFAPENFPDVDRSINRQIKNADLWKHQKDVFLSVTPSETSTTKVTSDAVSALRLTTGRLEKSFSDPAREPSSAVSTIDMPPPLPLSKTGELMDVYVSVACHPGHFIVQPWKELHNLEALMEEMILYYSRAEEKPVNIEKNKLYAAKIENQWYRVVIKGILRNGFLSVYELDYGKHEFVSIEKVQPLMDTFRKLPFQAITAQLAGVKSQQWSEEASIVFRNLVEKKPLVAQIQAVNESTNSWDRKIVTFLVDTSLPDTDIWIHDFVSQSLVEFSKDD</sequence>
<dbReference type="GO" id="GO:0034587">
    <property type="term" value="P:piRNA processing"/>
    <property type="evidence" value="ECO:0007669"/>
    <property type="project" value="TreeGrafter"/>
</dbReference>
<dbReference type="Gene3D" id="2.40.50.90">
    <property type="match status" value="3"/>
</dbReference>
<feature type="domain" description="Tudor" evidence="8">
    <location>
        <begin position="467"/>
        <end position="524"/>
    </location>
</feature>
<proteinExistence type="predicted"/>
<dbReference type="OMA" id="LYQLENW"/>
<reference evidence="10" key="1">
    <citation type="submission" date="2025-08" db="UniProtKB">
        <authorList>
            <consortium name="Ensembl"/>
        </authorList>
    </citation>
    <scope>IDENTIFICATION</scope>
</reference>
<evidence type="ECO:0000256" key="4">
    <source>
        <dbReference type="ARBA" id="ARBA00022782"/>
    </source>
</evidence>
<dbReference type="Pfam" id="PF00567">
    <property type="entry name" value="TUDOR"/>
    <property type="match status" value="3"/>
</dbReference>
<keyword evidence="11" id="KW-1185">Reference proteome</keyword>
<dbReference type="SMART" id="SM00333">
    <property type="entry name" value="TUDOR"/>
    <property type="match status" value="3"/>
</dbReference>
<dbReference type="Gene3D" id="2.30.30.140">
    <property type="match status" value="3"/>
</dbReference>
<dbReference type="InterPro" id="IPR041966">
    <property type="entry name" value="LOTUS-like"/>
</dbReference>
<comment type="subcellular location">
    <subcellularLocation>
        <location evidence="1">Cytoplasm</location>
    </subcellularLocation>
</comment>
<organism evidence="10 11">
    <name type="scientific">Falco tinnunculus</name>
    <name type="common">Common kestrel</name>
    <dbReference type="NCBI Taxonomy" id="100819"/>
    <lineage>
        <taxon>Eukaryota</taxon>
        <taxon>Metazoa</taxon>
        <taxon>Chordata</taxon>
        <taxon>Craniata</taxon>
        <taxon>Vertebrata</taxon>
        <taxon>Euteleostomi</taxon>
        <taxon>Archelosauria</taxon>
        <taxon>Archosauria</taxon>
        <taxon>Dinosauria</taxon>
        <taxon>Saurischia</taxon>
        <taxon>Theropoda</taxon>
        <taxon>Coelurosauria</taxon>
        <taxon>Aves</taxon>
        <taxon>Neognathae</taxon>
        <taxon>Neoaves</taxon>
        <taxon>Telluraves</taxon>
        <taxon>Australaves</taxon>
        <taxon>Falconiformes</taxon>
        <taxon>Falconidae</taxon>
        <taxon>Falco</taxon>
    </lineage>
</organism>
<dbReference type="GO" id="GO:0043186">
    <property type="term" value="C:P granule"/>
    <property type="evidence" value="ECO:0007669"/>
    <property type="project" value="TreeGrafter"/>
</dbReference>
<dbReference type="CDD" id="cd20428">
    <property type="entry name" value="Tudor_TDRD7_rpt2"/>
    <property type="match status" value="1"/>
</dbReference>
<keyword evidence="6" id="KW-0694">RNA-binding</keyword>
<evidence type="ECO:0000256" key="6">
    <source>
        <dbReference type="ARBA" id="ARBA00022884"/>
    </source>
</evidence>
<dbReference type="InterPro" id="IPR002999">
    <property type="entry name" value="Tudor"/>
</dbReference>
<dbReference type="InterPro" id="IPR037978">
    <property type="entry name" value="TDRD7_LOTUS_3"/>
</dbReference>
<dbReference type="PROSITE" id="PS51644">
    <property type="entry name" value="HTH_OST"/>
    <property type="match status" value="2"/>
</dbReference>
<dbReference type="Ensembl" id="ENSFTIT00000018321.1">
    <property type="protein sequence ID" value="ENSFTIP00000017581.1"/>
    <property type="gene ID" value="ENSFTIG00000011598.1"/>
</dbReference>
<evidence type="ECO:0000256" key="5">
    <source>
        <dbReference type="ARBA" id="ARBA00022871"/>
    </source>
</evidence>
<protein>
    <submittedName>
        <fullName evidence="10">Tudor domain containing 7</fullName>
    </submittedName>
</protein>
<dbReference type="GO" id="GO:0070306">
    <property type="term" value="P:lens fiber cell differentiation"/>
    <property type="evidence" value="ECO:0007669"/>
    <property type="project" value="TreeGrafter"/>
</dbReference>
<evidence type="ECO:0000259" key="9">
    <source>
        <dbReference type="PROSITE" id="PS51644"/>
    </source>
</evidence>
<keyword evidence="5" id="KW-0744">Spermatogenesis</keyword>
<keyword evidence="2" id="KW-0963">Cytoplasm</keyword>
<dbReference type="AlphaFoldDB" id="A0A8C4USY8"/>
<dbReference type="PANTHER" id="PTHR22948:SF14">
    <property type="entry name" value="TUDOR DOMAIN-CONTAINING PROTEIN 7"/>
    <property type="match status" value="1"/>
</dbReference>
<dbReference type="Pfam" id="PF12872">
    <property type="entry name" value="OST-HTH"/>
    <property type="match status" value="1"/>
</dbReference>
<evidence type="ECO:0000259" key="8">
    <source>
        <dbReference type="PROSITE" id="PS50304"/>
    </source>
</evidence>
<dbReference type="SUPFAM" id="SSF63748">
    <property type="entry name" value="Tudor/PWWP/MBT"/>
    <property type="match status" value="3"/>
</dbReference>
<evidence type="ECO:0000256" key="7">
    <source>
        <dbReference type="SAM" id="MobiDB-lite"/>
    </source>
</evidence>
<accession>A0A8C4USY8</accession>
<dbReference type="OrthoDB" id="10034606at2759"/>
<feature type="domain" description="HTH OST-type" evidence="9">
    <location>
        <begin position="3"/>
        <end position="76"/>
    </location>
</feature>
<evidence type="ECO:0000256" key="2">
    <source>
        <dbReference type="ARBA" id="ARBA00022490"/>
    </source>
</evidence>
<dbReference type="FunFam" id="3.30.420.610:FF:000009">
    <property type="entry name" value="Tudor domain-containing protein 7 isoform X2"/>
    <property type="match status" value="1"/>
</dbReference>
<dbReference type="InterPro" id="IPR050621">
    <property type="entry name" value="Tudor_domain_containing"/>
</dbReference>
<dbReference type="InterPro" id="IPR035437">
    <property type="entry name" value="SNase_OB-fold_sf"/>
</dbReference>
<dbReference type="PANTHER" id="PTHR22948">
    <property type="entry name" value="TUDOR DOMAIN CONTAINING PROTEIN"/>
    <property type="match status" value="1"/>
</dbReference>
<evidence type="ECO:0000313" key="11">
    <source>
        <dbReference type="Proteomes" id="UP000694562"/>
    </source>
</evidence>
<dbReference type="GO" id="GO:0003723">
    <property type="term" value="F:RNA binding"/>
    <property type="evidence" value="ECO:0007669"/>
    <property type="project" value="UniProtKB-KW"/>
</dbReference>
<evidence type="ECO:0000313" key="10">
    <source>
        <dbReference type="Ensembl" id="ENSFTIP00000017581.1"/>
    </source>
</evidence>
<dbReference type="Proteomes" id="UP000694562">
    <property type="component" value="Unplaced"/>
</dbReference>
<keyword evidence="3" id="KW-0677">Repeat</keyword>
<keyword evidence="4" id="KW-0221">Differentiation</keyword>
<feature type="domain" description="HTH OST-type" evidence="9">
    <location>
        <begin position="298"/>
        <end position="367"/>
    </location>
</feature>
<dbReference type="FunFam" id="2.30.30.140:FF:000065">
    <property type="entry name" value="tudor domain-containing protein 7"/>
    <property type="match status" value="1"/>
</dbReference>